<dbReference type="AlphaFoldDB" id="A0A9P9A9L6"/>
<evidence type="ECO:0000256" key="1">
    <source>
        <dbReference type="SAM" id="MobiDB-lite"/>
    </source>
</evidence>
<sequence>SSFNRPPSPRRHSSRPTQSTAITLHPKNRPLSVRRSRSSKWPPPAPSTSQSASKPSEDHTQIVLFDYRYDTSNWVGTRASNSHRRNGLIGGGAAAPEHTTRRLRKRTKQRLTCPRKQPVLQAELHHAWLRLRRRLRFRAGLQLWHEQVLGLPQPRPPMEGHPLQVRRGRGGRRVNRYDEFNGYWMEDRCAWAGCPDDVYR</sequence>
<reference evidence="2" key="1">
    <citation type="journal article" date="2021" name="Nat. Commun.">
        <title>Genetic determinants of endophytism in the Arabidopsis root mycobiome.</title>
        <authorList>
            <person name="Mesny F."/>
            <person name="Miyauchi S."/>
            <person name="Thiergart T."/>
            <person name="Pickel B."/>
            <person name="Atanasova L."/>
            <person name="Karlsson M."/>
            <person name="Huettel B."/>
            <person name="Barry K.W."/>
            <person name="Haridas S."/>
            <person name="Chen C."/>
            <person name="Bauer D."/>
            <person name="Andreopoulos W."/>
            <person name="Pangilinan J."/>
            <person name="LaButti K."/>
            <person name="Riley R."/>
            <person name="Lipzen A."/>
            <person name="Clum A."/>
            <person name="Drula E."/>
            <person name="Henrissat B."/>
            <person name="Kohler A."/>
            <person name="Grigoriev I.V."/>
            <person name="Martin F.M."/>
            <person name="Hacquard S."/>
        </authorList>
    </citation>
    <scope>NUCLEOTIDE SEQUENCE</scope>
    <source>
        <strain evidence="2">MPI-SDFR-AT-0117</strain>
    </source>
</reference>
<accession>A0A9P9A9L6</accession>
<comment type="caution">
    <text evidence="2">The sequence shown here is derived from an EMBL/GenBank/DDBJ whole genome shotgun (WGS) entry which is preliminary data.</text>
</comment>
<evidence type="ECO:0000313" key="2">
    <source>
        <dbReference type="EMBL" id="KAH6689105.1"/>
    </source>
</evidence>
<feature type="region of interest" description="Disordered" evidence="1">
    <location>
        <begin position="1"/>
        <end position="58"/>
    </location>
</feature>
<keyword evidence="3" id="KW-1185">Reference proteome</keyword>
<evidence type="ECO:0000313" key="3">
    <source>
        <dbReference type="Proteomes" id="UP000770015"/>
    </source>
</evidence>
<name>A0A9P9A9L6_9PEZI</name>
<feature type="compositionally biased region" description="Basic residues" evidence="1">
    <location>
        <begin position="26"/>
        <end position="38"/>
    </location>
</feature>
<feature type="non-terminal residue" evidence="2">
    <location>
        <position position="200"/>
    </location>
</feature>
<gene>
    <name evidence="2" type="ORF">F5X68DRAFT_77274</name>
</gene>
<dbReference type="EMBL" id="JAGSXJ010000008">
    <property type="protein sequence ID" value="KAH6689105.1"/>
    <property type="molecule type" value="Genomic_DNA"/>
</dbReference>
<protein>
    <submittedName>
        <fullName evidence="2">Uncharacterized protein</fullName>
    </submittedName>
</protein>
<proteinExistence type="predicted"/>
<organism evidence="2 3">
    <name type="scientific">Plectosphaerella plurivora</name>
    <dbReference type="NCBI Taxonomy" id="936078"/>
    <lineage>
        <taxon>Eukaryota</taxon>
        <taxon>Fungi</taxon>
        <taxon>Dikarya</taxon>
        <taxon>Ascomycota</taxon>
        <taxon>Pezizomycotina</taxon>
        <taxon>Sordariomycetes</taxon>
        <taxon>Hypocreomycetidae</taxon>
        <taxon>Glomerellales</taxon>
        <taxon>Plectosphaerellaceae</taxon>
        <taxon>Plectosphaerella</taxon>
    </lineage>
</organism>
<dbReference type="Proteomes" id="UP000770015">
    <property type="component" value="Unassembled WGS sequence"/>
</dbReference>
<feature type="region of interest" description="Disordered" evidence="1">
    <location>
        <begin position="78"/>
        <end position="108"/>
    </location>
</feature>